<protein>
    <submittedName>
        <fullName evidence="3">Protein AIM34</fullName>
    </submittedName>
</protein>
<feature type="domain" description="SAP" evidence="2">
    <location>
        <begin position="57"/>
        <end position="91"/>
    </location>
</feature>
<dbReference type="PROSITE" id="PS50800">
    <property type="entry name" value="SAP"/>
    <property type="match status" value="1"/>
</dbReference>
<accession>A0ABX6EST6</accession>
<evidence type="ECO:0000313" key="4">
    <source>
        <dbReference type="Proteomes" id="UP000422736"/>
    </source>
</evidence>
<sequence>MSLRKVRSLPSLRVLCEASNPLIKPVAPALPYQIRQVHNTKKNEHSPLLTNDSHSAFTRMSLKTLKNECRSRGLKVSGRKSELVDRILLFEGRGSKKIHTSSVSRAKNDSSHIDAMKIPDVAKLEAEANSKNRDYIVKIPTLVNNASAEPKTKIEKEYEQKLKSADKKPLVENVGTVTTPDTDHVIQTPSFGDKVQVVNPEEEALENDSQKLDNKQQQQQSYDEELTSRDKWFLWGFAGAVTAWWSLKSKPKDKSKK</sequence>
<organism evidence="3 4">
    <name type="scientific">Kluyveromyces marxianus</name>
    <name type="common">Yeast</name>
    <name type="synonym">Candida kefyr</name>
    <dbReference type="NCBI Taxonomy" id="4911"/>
    <lineage>
        <taxon>Eukaryota</taxon>
        <taxon>Fungi</taxon>
        <taxon>Dikarya</taxon>
        <taxon>Ascomycota</taxon>
        <taxon>Saccharomycotina</taxon>
        <taxon>Saccharomycetes</taxon>
        <taxon>Saccharomycetales</taxon>
        <taxon>Saccharomycetaceae</taxon>
        <taxon>Kluyveromyces</taxon>
    </lineage>
</organism>
<dbReference type="EMBL" id="CP015054">
    <property type="protein sequence ID" value="QGN13949.1"/>
    <property type="molecule type" value="Genomic_DNA"/>
</dbReference>
<evidence type="ECO:0000256" key="1">
    <source>
        <dbReference type="SAM" id="MobiDB-lite"/>
    </source>
</evidence>
<keyword evidence="4" id="KW-1185">Reference proteome</keyword>
<dbReference type="Pfam" id="PF02037">
    <property type="entry name" value="SAP"/>
    <property type="match status" value="1"/>
</dbReference>
<dbReference type="InterPro" id="IPR036361">
    <property type="entry name" value="SAP_dom_sf"/>
</dbReference>
<dbReference type="InterPro" id="IPR003034">
    <property type="entry name" value="SAP_dom"/>
</dbReference>
<reference evidence="3 4" key="1">
    <citation type="submission" date="2016-03" db="EMBL/GenBank/DDBJ databases">
        <title>How can Kluyveromyces marxianus grow so fast - potential evolutionary course in Saccharomyces Complex revealed by comparative genomics.</title>
        <authorList>
            <person name="Mo W."/>
            <person name="Lu W."/>
            <person name="Yang X."/>
            <person name="Qi J."/>
            <person name="Lv H."/>
        </authorList>
    </citation>
    <scope>NUCLEOTIDE SEQUENCE [LARGE SCALE GENOMIC DNA]</scope>
    <source>
        <strain evidence="3 4">FIM1</strain>
    </source>
</reference>
<dbReference type="SUPFAM" id="SSF68906">
    <property type="entry name" value="SAP domain"/>
    <property type="match status" value="1"/>
</dbReference>
<dbReference type="SMART" id="SM00513">
    <property type="entry name" value="SAP"/>
    <property type="match status" value="1"/>
</dbReference>
<dbReference type="Gene3D" id="1.10.720.30">
    <property type="entry name" value="SAP domain"/>
    <property type="match status" value="1"/>
</dbReference>
<gene>
    <name evidence="3" type="primary">AIM34</name>
    <name evidence="3" type="ORF">FIM1_597</name>
</gene>
<proteinExistence type="predicted"/>
<reference evidence="3 4" key="2">
    <citation type="submission" date="2019-11" db="EMBL/GenBank/DDBJ databases">
        <authorList>
            <person name="Lu H."/>
        </authorList>
    </citation>
    <scope>NUCLEOTIDE SEQUENCE [LARGE SCALE GENOMIC DNA]</scope>
    <source>
        <strain evidence="3 4">FIM1</strain>
    </source>
</reference>
<evidence type="ECO:0000259" key="2">
    <source>
        <dbReference type="PROSITE" id="PS50800"/>
    </source>
</evidence>
<feature type="region of interest" description="Disordered" evidence="1">
    <location>
        <begin position="204"/>
        <end position="223"/>
    </location>
</feature>
<dbReference type="Proteomes" id="UP000422736">
    <property type="component" value="Chromosome 1"/>
</dbReference>
<name>A0ABX6EST6_KLUMA</name>
<evidence type="ECO:0000313" key="3">
    <source>
        <dbReference type="EMBL" id="QGN13949.1"/>
    </source>
</evidence>